<name>A0A9P8IIU3_9PEZI</name>
<feature type="non-terminal residue" evidence="2">
    <location>
        <position position="152"/>
    </location>
</feature>
<feature type="compositionally biased region" description="Basic and acidic residues" evidence="1">
    <location>
        <begin position="22"/>
        <end position="32"/>
    </location>
</feature>
<dbReference type="EMBL" id="JAGHQM010002968">
    <property type="protein sequence ID" value="KAH0548007.1"/>
    <property type="molecule type" value="Genomic_DNA"/>
</dbReference>
<keyword evidence="3" id="KW-1185">Reference proteome</keyword>
<evidence type="ECO:0000256" key="1">
    <source>
        <dbReference type="SAM" id="MobiDB-lite"/>
    </source>
</evidence>
<comment type="caution">
    <text evidence="2">The sequence shown here is derived from an EMBL/GenBank/DDBJ whole genome shotgun (WGS) entry which is preliminary data.</text>
</comment>
<feature type="compositionally biased region" description="Acidic residues" evidence="1">
    <location>
        <begin position="1"/>
        <end position="11"/>
    </location>
</feature>
<proteinExistence type="predicted"/>
<dbReference type="Proteomes" id="UP000750711">
    <property type="component" value="Unassembled WGS sequence"/>
</dbReference>
<sequence>MVDGGVIEDDGDQPRGAGDAPARPDEPDETQHQRPQLFVFGDVRAGQVQHGGAQRRRQHPDGHQDELPLVVAPVDDDGAQDDGADELGQHQANAPSLLLEPSEWRCRPPTECEEGHRDVGEDVGGEAYAAVGEAVANYLPVGLGDELPVAVA</sequence>
<accession>A0A9P8IIU3</accession>
<protein>
    <submittedName>
        <fullName evidence="2">Uncharacterized protein</fullName>
    </submittedName>
</protein>
<reference evidence="2" key="1">
    <citation type="submission" date="2021-03" db="EMBL/GenBank/DDBJ databases">
        <title>Comparative genomics and phylogenomic investigation of the class Geoglossomycetes provide insights into ecological specialization and systematics.</title>
        <authorList>
            <person name="Melie T."/>
            <person name="Pirro S."/>
            <person name="Miller A.N."/>
            <person name="Quandt A."/>
        </authorList>
    </citation>
    <scope>NUCLEOTIDE SEQUENCE</scope>
    <source>
        <strain evidence="2">CAQ_001_2017</strain>
    </source>
</reference>
<gene>
    <name evidence="2" type="ORF">GP486_008251</name>
</gene>
<organism evidence="2 3">
    <name type="scientific">Trichoglossum hirsutum</name>
    <dbReference type="NCBI Taxonomy" id="265104"/>
    <lineage>
        <taxon>Eukaryota</taxon>
        <taxon>Fungi</taxon>
        <taxon>Dikarya</taxon>
        <taxon>Ascomycota</taxon>
        <taxon>Pezizomycotina</taxon>
        <taxon>Geoglossomycetes</taxon>
        <taxon>Geoglossales</taxon>
        <taxon>Geoglossaceae</taxon>
        <taxon>Trichoglossum</taxon>
    </lineage>
</organism>
<dbReference type="AlphaFoldDB" id="A0A9P8IIU3"/>
<feature type="region of interest" description="Disordered" evidence="1">
    <location>
        <begin position="1"/>
        <end position="92"/>
    </location>
</feature>
<feature type="compositionally biased region" description="Acidic residues" evidence="1">
    <location>
        <begin position="74"/>
        <end position="85"/>
    </location>
</feature>
<evidence type="ECO:0000313" key="2">
    <source>
        <dbReference type="EMBL" id="KAH0548007.1"/>
    </source>
</evidence>
<evidence type="ECO:0000313" key="3">
    <source>
        <dbReference type="Proteomes" id="UP000750711"/>
    </source>
</evidence>